<dbReference type="KEGG" id="mema:MMAB1_0051"/>
<accession>A0A0X3BGM9</accession>
<gene>
    <name evidence="3" type="ORF">HQQ74_00145</name>
    <name evidence="2" type="ORF">MMAB1_0051</name>
</gene>
<dbReference type="OrthoDB" id="107591at2157"/>
<feature type="transmembrane region" description="Helical" evidence="1">
    <location>
        <begin position="12"/>
        <end position="35"/>
    </location>
</feature>
<proteinExistence type="predicted"/>
<evidence type="ECO:0000313" key="3">
    <source>
        <dbReference type="EMBL" id="NQS77119.1"/>
    </source>
</evidence>
<reference evidence="3" key="2">
    <citation type="submission" date="2020-05" db="EMBL/GenBank/DDBJ databases">
        <title>The first insight into the ecology of ammonia-tolerant syntrophic propionate oxidizing bacteria.</title>
        <authorList>
            <person name="Singh A."/>
            <person name="Schnurer A."/>
            <person name="Westerholm M."/>
        </authorList>
    </citation>
    <scope>NUCLEOTIDE SEQUENCE</scope>
    <source>
        <strain evidence="3">MAG54</strain>
    </source>
</reference>
<dbReference type="RefSeq" id="WP_014865948.1">
    <property type="nucleotide sequence ID" value="NZ_DAIMMY010000087.1"/>
</dbReference>
<keyword evidence="1" id="KW-0472">Membrane</keyword>
<protein>
    <submittedName>
        <fullName evidence="2">Uncharacterized protein</fullName>
    </submittedName>
</protein>
<organism evidence="2 4">
    <name type="scientific">Methanoculleus bourgensis</name>
    <dbReference type="NCBI Taxonomy" id="83986"/>
    <lineage>
        <taxon>Archaea</taxon>
        <taxon>Methanobacteriati</taxon>
        <taxon>Methanobacteriota</taxon>
        <taxon>Stenosarchaea group</taxon>
        <taxon>Methanomicrobia</taxon>
        <taxon>Methanomicrobiales</taxon>
        <taxon>Methanomicrobiaceae</taxon>
        <taxon>Methanoculleus</taxon>
    </lineage>
</organism>
<evidence type="ECO:0000256" key="1">
    <source>
        <dbReference type="SAM" id="Phobius"/>
    </source>
</evidence>
<dbReference type="Proteomes" id="UP000737555">
    <property type="component" value="Unassembled WGS sequence"/>
</dbReference>
<dbReference type="EMBL" id="LT158599">
    <property type="protein sequence ID" value="CVK31268.1"/>
    <property type="molecule type" value="Genomic_DNA"/>
</dbReference>
<dbReference type="GeneID" id="27136199"/>
<dbReference type="EMBL" id="JABMJE010000002">
    <property type="protein sequence ID" value="NQS77119.1"/>
    <property type="molecule type" value="Genomic_DNA"/>
</dbReference>
<dbReference type="Proteomes" id="UP000069850">
    <property type="component" value="Chromosome 1"/>
</dbReference>
<name>A0A0X3BGM9_9EURY</name>
<keyword evidence="1" id="KW-0812">Transmembrane</keyword>
<evidence type="ECO:0000313" key="4">
    <source>
        <dbReference type="Proteomes" id="UP000069850"/>
    </source>
</evidence>
<dbReference type="GeneID" id="13353454"/>
<dbReference type="AlphaFoldDB" id="A0A0X3BGM9"/>
<reference evidence="2 4" key="1">
    <citation type="submission" date="2016-01" db="EMBL/GenBank/DDBJ databases">
        <authorList>
            <person name="Manzoor S."/>
        </authorList>
    </citation>
    <scope>NUCLEOTIDE SEQUENCE [LARGE SCALE GENOMIC DNA]</scope>
    <source>
        <strain evidence="2">Methanoculleus sp MAB1</strain>
    </source>
</reference>
<evidence type="ECO:0000313" key="2">
    <source>
        <dbReference type="EMBL" id="CVK31268.1"/>
    </source>
</evidence>
<keyword evidence="1" id="KW-1133">Transmembrane helix</keyword>
<sequence length="90" mass="9608">MESRNNKHLIAVGILAFIGVVLLVATVVVVFTAFVTLSTGIDGLPQELTVQVVGEEDLQNVSVIHQTDQDLKQHPALLLAAVVTAPERVP</sequence>